<sequence length="232" mass="23726">MKKKLSMALAMTGILTQGSSAATLVAGTSMGFDLGPTASNNVVETINSLTNGAGETITAGNVLDRNGVVVDDVGVTVLATGFEFGNNDAATEAEVSGQTSNFNDSNLTDWFGRGSNGTAEIRLTGLDDNLSYDVFIGHAFVANTTNTDTLYGALGTDNSGITAVNSHDGTGDTFVWLRGLRSEGTNLTLTIQKAPGSGAAAVSAFTITAVPEPSVSALLGLGGMALILRRRK</sequence>
<dbReference type="InterPro" id="IPR013424">
    <property type="entry name" value="Ice-binding_C"/>
</dbReference>
<gene>
    <name evidence="3" type="ORF">ACFSW8_17510</name>
</gene>
<feature type="chain" id="PRO_5047344728" evidence="1">
    <location>
        <begin position="22"/>
        <end position="232"/>
    </location>
</feature>
<evidence type="ECO:0000313" key="4">
    <source>
        <dbReference type="Proteomes" id="UP001597389"/>
    </source>
</evidence>
<feature type="domain" description="Ice-binding protein C-terminal" evidence="2">
    <location>
        <begin position="209"/>
        <end position="231"/>
    </location>
</feature>
<name>A0ABW4ZFD2_9BACT</name>
<evidence type="ECO:0000259" key="2">
    <source>
        <dbReference type="Pfam" id="PF07589"/>
    </source>
</evidence>
<dbReference type="Proteomes" id="UP001597389">
    <property type="component" value="Unassembled WGS sequence"/>
</dbReference>
<evidence type="ECO:0000256" key="1">
    <source>
        <dbReference type="SAM" id="SignalP"/>
    </source>
</evidence>
<dbReference type="NCBIfam" id="TIGR02595">
    <property type="entry name" value="PEP_CTERM"/>
    <property type="match status" value="1"/>
</dbReference>
<protein>
    <submittedName>
        <fullName evidence="3">PEP-CTERM sorting domain-containing protein</fullName>
    </submittedName>
</protein>
<proteinExistence type="predicted"/>
<dbReference type="EMBL" id="JBHUJB010000089">
    <property type="protein sequence ID" value="MFD2160706.1"/>
    <property type="molecule type" value="Genomic_DNA"/>
</dbReference>
<organism evidence="3 4">
    <name type="scientific">Rubritalea tangerina</name>
    <dbReference type="NCBI Taxonomy" id="430798"/>
    <lineage>
        <taxon>Bacteria</taxon>
        <taxon>Pseudomonadati</taxon>
        <taxon>Verrucomicrobiota</taxon>
        <taxon>Verrucomicrobiia</taxon>
        <taxon>Verrucomicrobiales</taxon>
        <taxon>Rubritaleaceae</taxon>
        <taxon>Rubritalea</taxon>
    </lineage>
</organism>
<comment type="caution">
    <text evidence="3">The sequence shown here is derived from an EMBL/GenBank/DDBJ whole genome shotgun (WGS) entry which is preliminary data.</text>
</comment>
<reference evidence="4" key="1">
    <citation type="journal article" date="2019" name="Int. J. Syst. Evol. Microbiol.">
        <title>The Global Catalogue of Microorganisms (GCM) 10K type strain sequencing project: providing services to taxonomists for standard genome sequencing and annotation.</title>
        <authorList>
            <consortium name="The Broad Institute Genomics Platform"/>
            <consortium name="The Broad Institute Genome Sequencing Center for Infectious Disease"/>
            <person name="Wu L."/>
            <person name="Ma J."/>
        </authorList>
    </citation>
    <scope>NUCLEOTIDE SEQUENCE [LARGE SCALE GENOMIC DNA]</scope>
    <source>
        <strain evidence="4">CCUG 57942</strain>
    </source>
</reference>
<feature type="signal peptide" evidence="1">
    <location>
        <begin position="1"/>
        <end position="21"/>
    </location>
</feature>
<dbReference type="Pfam" id="PF07589">
    <property type="entry name" value="PEP-CTERM"/>
    <property type="match status" value="1"/>
</dbReference>
<keyword evidence="4" id="KW-1185">Reference proteome</keyword>
<accession>A0ABW4ZFD2</accession>
<evidence type="ECO:0000313" key="3">
    <source>
        <dbReference type="EMBL" id="MFD2160706.1"/>
    </source>
</evidence>
<keyword evidence="1" id="KW-0732">Signal</keyword>
<dbReference type="RefSeq" id="WP_377178897.1">
    <property type="nucleotide sequence ID" value="NZ_JBHUJB010000089.1"/>
</dbReference>